<dbReference type="GeneID" id="81472649"/>
<dbReference type="InterPro" id="IPR000160">
    <property type="entry name" value="GGDEF_dom"/>
</dbReference>
<evidence type="ECO:0000256" key="2">
    <source>
        <dbReference type="ARBA" id="ARBA00012528"/>
    </source>
</evidence>
<evidence type="ECO:0000259" key="6">
    <source>
        <dbReference type="PROSITE" id="PS51833"/>
    </source>
</evidence>
<dbReference type="EC" id="2.7.7.65" evidence="2"/>
<evidence type="ECO:0000313" key="8">
    <source>
        <dbReference type="Proteomes" id="UP000515838"/>
    </source>
</evidence>
<evidence type="ECO:0000256" key="1">
    <source>
        <dbReference type="ARBA" id="ARBA00001946"/>
    </source>
</evidence>
<dbReference type="PROSITE" id="PS50887">
    <property type="entry name" value="GGDEF"/>
    <property type="match status" value="1"/>
</dbReference>
<sequence length="497" mass="54106">MRPELETQLLNCRNLPSPPGVALRIIELAQDPDVVMATAADTIGLDAALSARMLRIANSPLYASRRRVENLSQALTVLGLNATLTLALGFSLAQCGQGSHPVARERVWRRSVTAALASRLLGQHAGLRKAEELMLAGLLQDIGMLALLEVLGEDYARLVERAADNAELLAAEREWLGCDHATVGGWLARQWNLPALLREAILESEAPASDTPFNACVAVSGHVADIWLAGADASRSEHAHRDAAMQAATRLGLDYASYLALTEEMVSALPEVCAMFDVPPAPPARIQALLDQARELLVVRNLREIQEAARARKEADEHEDRARRLAEEVRRDPLTGVYNRSQLEEVLEKEFDAATRHGWPLSIAFIDLDDFKQVNDRWGHLVGDEVLRNFAKALLRHVRSSDIVARYGGEEFLVVLPGIGEEAAAQVVRRILSEVSGVAMADVGGQPLHITFSAGLATQGALEQFRHVDDLLRAADEALYGAKREGRNRVSVGAMGG</sequence>
<dbReference type="Proteomes" id="UP000515838">
    <property type="component" value="Chromosome"/>
</dbReference>
<feature type="domain" description="HDOD" evidence="6">
    <location>
        <begin position="15"/>
        <end position="207"/>
    </location>
</feature>
<dbReference type="PANTHER" id="PTHR45138:SF9">
    <property type="entry name" value="DIGUANYLATE CYCLASE DGCM-RELATED"/>
    <property type="match status" value="1"/>
</dbReference>
<dbReference type="GO" id="GO:1902201">
    <property type="term" value="P:negative regulation of bacterial-type flagellum-dependent cell motility"/>
    <property type="evidence" value="ECO:0007669"/>
    <property type="project" value="TreeGrafter"/>
</dbReference>
<keyword evidence="4" id="KW-0175">Coiled coil</keyword>
<evidence type="ECO:0000256" key="4">
    <source>
        <dbReference type="SAM" id="Coils"/>
    </source>
</evidence>
<dbReference type="SUPFAM" id="SSF55073">
    <property type="entry name" value="Nucleotide cyclase"/>
    <property type="match status" value="1"/>
</dbReference>
<reference evidence="7 8" key="1">
    <citation type="submission" date="2020-08" db="EMBL/GenBank/DDBJ databases">
        <title>Streptomycin Non-resistant strain, P. mexicana.</title>
        <authorList>
            <person name="Ganesh-Kumar S."/>
            <person name="Zhe T."/>
            <person name="Yu Z."/>
            <person name="Min Y."/>
        </authorList>
    </citation>
    <scope>NUCLEOTIDE SEQUENCE [LARGE SCALE GENOMIC DNA]</scope>
    <source>
        <strain evidence="7 8">GTZY2</strain>
    </source>
</reference>
<protein>
    <recommendedName>
        <fullName evidence="2">diguanylate cyclase</fullName>
        <ecNumber evidence="2">2.7.7.65</ecNumber>
    </recommendedName>
</protein>
<feature type="domain" description="GGDEF" evidence="5">
    <location>
        <begin position="359"/>
        <end position="495"/>
    </location>
</feature>
<name>A0A7G9TBR9_PSEMX</name>
<dbReference type="InterPro" id="IPR029787">
    <property type="entry name" value="Nucleotide_cyclase"/>
</dbReference>
<evidence type="ECO:0000313" key="7">
    <source>
        <dbReference type="EMBL" id="QNN77544.1"/>
    </source>
</evidence>
<dbReference type="SMART" id="SM00267">
    <property type="entry name" value="GGDEF"/>
    <property type="match status" value="1"/>
</dbReference>
<comment type="cofactor">
    <cofactor evidence="1">
        <name>Mg(2+)</name>
        <dbReference type="ChEBI" id="CHEBI:18420"/>
    </cofactor>
</comment>
<evidence type="ECO:0000259" key="5">
    <source>
        <dbReference type="PROSITE" id="PS50887"/>
    </source>
</evidence>
<dbReference type="GO" id="GO:0052621">
    <property type="term" value="F:diguanylate cyclase activity"/>
    <property type="evidence" value="ECO:0007669"/>
    <property type="project" value="UniProtKB-EC"/>
</dbReference>
<dbReference type="NCBIfam" id="TIGR00254">
    <property type="entry name" value="GGDEF"/>
    <property type="match status" value="1"/>
</dbReference>
<dbReference type="GO" id="GO:0005886">
    <property type="term" value="C:plasma membrane"/>
    <property type="evidence" value="ECO:0007669"/>
    <property type="project" value="TreeGrafter"/>
</dbReference>
<dbReference type="RefSeq" id="WP_187573112.1">
    <property type="nucleotide sequence ID" value="NZ_CP060731.1"/>
</dbReference>
<dbReference type="PROSITE" id="PS51833">
    <property type="entry name" value="HDOD"/>
    <property type="match status" value="1"/>
</dbReference>
<dbReference type="Gene3D" id="3.30.70.270">
    <property type="match status" value="1"/>
</dbReference>
<organism evidence="7 8">
    <name type="scientific">Pseudoxanthomonas mexicana</name>
    <dbReference type="NCBI Taxonomy" id="128785"/>
    <lineage>
        <taxon>Bacteria</taxon>
        <taxon>Pseudomonadati</taxon>
        <taxon>Pseudomonadota</taxon>
        <taxon>Gammaproteobacteria</taxon>
        <taxon>Lysobacterales</taxon>
        <taxon>Lysobacteraceae</taxon>
        <taxon>Pseudoxanthomonas</taxon>
    </lineage>
</organism>
<dbReference type="InterPro" id="IPR050469">
    <property type="entry name" value="Diguanylate_Cyclase"/>
</dbReference>
<dbReference type="InterPro" id="IPR043128">
    <property type="entry name" value="Rev_trsase/Diguanyl_cyclase"/>
</dbReference>
<dbReference type="InterPro" id="IPR013976">
    <property type="entry name" value="HDOD"/>
</dbReference>
<feature type="coiled-coil region" evidence="4">
    <location>
        <begin position="301"/>
        <end position="328"/>
    </location>
</feature>
<dbReference type="Pfam" id="PF00990">
    <property type="entry name" value="GGDEF"/>
    <property type="match status" value="1"/>
</dbReference>
<dbReference type="FunFam" id="3.30.70.270:FF:000001">
    <property type="entry name" value="Diguanylate cyclase domain protein"/>
    <property type="match status" value="1"/>
</dbReference>
<proteinExistence type="predicted"/>
<dbReference type="EMBL" id="CP060731">
    <property type="protein sequence ID" value="QNN77544.1"/>
    <property type="molecule type" value="Genomic_DNA"/>
</dbReference>
<dbReference type="SUPFAM" id="SSF109604">
    <property type="entry name" value="HD-domain/PDEase-like"/>
    <property type="match status" value="1"/>
</dbReference>
<evidence type="ECO:0000256" key="3">
    <source>
        <dbReference type="ARBA" id="ARBA00034247"/>
    </source>
</evidence>
<dbReference type="CDD" id="cd01949">
    <property type="entry name" value="GGDEF"/>
    <property type="match status" value="1"/>
</dbReference>
<dbReference type="Gene3D" id="1.10.3210.10">
    <property type="entry name" value="Hypothetical protein af1432"/>
    <property type="match status" value="1"/>
</dbReference>
<dbReference type="Pfam" id="PF08668">
    <property type="entry name" value="HDOD"/>
    <property type="match status" value="1"/>
</dbReference>
<accession>A0A7G9TBR9</accession>
<dbReference type="GO" id="GO:0043709">
    <property type="term" value="P:cell adhesion involved in single-species biofilm formation"/>
    <property type="evidence" value="ECO:0007669"/>
    <property type="project" value="TreeGrafter"/>
</dbReference>
<comment type="catalytic activity">
    <reaction evidence="3">
        <text>2 GTP = 3',3'-c-di-GMP + 2 diphosphate</text>
        <dbReference type="Rhea" id="RHEA:24898"/>
        <dbReference type="ChEBI" id="CHEBI:33019"/>
        <dbReference type="ChEBI" id="CHEBI:37565"/>
        <dbReference type="ChEBI" id="CHEBI:58805"/>
        <dbReference type="EC" id="2.7.7.65"/>
    </reaction>
</comment>
<dbReference type="AlphaFoldDB" id="A0A7G9TBR9"/>
<gene>
    <name evidence="7" type="ORF">IAE60_16805</name>
</gene>
<dbReference type="PANTHER" id="PTHR45138">
    <property type="entry name" value="REGULATORY COMPONENTS OF SENSORY TRANSDUCTION SYSTEM"/>
    <property type="match status" value="1"/>
</dbReference>